<feature type="domain" description="Fork-head" evidence="12">
    <location>
        <begin position="85"/>
        <end position="158"/>
    </location>
</feature>
<dbReference type="PROSITE" id="PS50039">
    <property type="entry name" value="FORK_HEAD_3"/>
    <property type="match status" value="1"/>
</dbReference>
<evidence type="ECO:0000256" key="5">
    <source>
        <dbReference type="ARBA" id="ARBA00022833"/>
    </source>
</evidence>
<accession>A0AAV2QTW5</accession>
<gene>
    <name evidence="13" type="ORF">MNOR_LOCUS16797</name>
</gene>
<feature type="compositionally biased region" description="Polar residues" evidence="11">
    <location>
        <begin position="168"/>
        <end position="185"/>
    </location>
</feature>
<dbReference type="EMBL" id="CAXKWB010011216">
    <property type="protein sequence ID" value="CAL4100443.1"/>
    <property type="molecule type" value="Genomic_DNA"/>
</dbReference>
<evidence type="ECO:0000256" key="6">
    <source>
        <dbReference type="ARBA" id="ARBA00023015"/>
    </source>
</evidence>
<evidence type="ECO:0000256" key="8">
    <source>
        <dbReference type="ARBA" id="ARBA00023163"/>
    </source>
</evidence>
<dbReference type="AlphaFoldDB" id="A0AAV2QTW5"/>
<evidence type="ECO:0000256" key="11">
    <source>
        <dbReference type="SAM" id="MobiDB-lite"/>
    </source>
</evidence>
<dbReference type="SMART" id="SM00339">
    <property type="entry name" value="FH"/>
    <property type="match status" value="1"/>
</dbReference>
<organism evidence="13 14">
    <name type="scientific">Meganyctiphanes norvegica</name>
    <name type="common">Northern krill</name>
    <name type="synonym">Thysanopoda norvegica</name>
    <dbReference type="NCBI Taxonomy" id="48144"/>
    <lineage>
        <taxon>Eukaryota</taxon>
        <taxon>Metazoa</taxon>
        <taxon>Ecdysozoa</taxon>
        <taxon>Arthropoda</taxon>
        <taxon>Crustacea</taxon>
        <taxon>Multicrustacea</taxon>
        <taxon>Malacostraca</taxon>
        <taxon>Eumalacostraca</taxon>
        <taxon>Eucarida</taxon>
        <taxon>Euphausiacea</taxon>
        <taxon>Euphausiidae</taxon>
        <taxon>Meganyctiphanes</taxon>
    </lineage>
</organism>
<keyword evidence="8" id="KW-0804">Transcription</keyword>
<keyword evidence="6" id="KW-0805">Transcription regulation</keyword>
<dbReference type="FunFam" id="1.10.10.10:FF:000010">
    <property type="entry name" value="Forkhead box P2 isoform B"/>
    <property type="match status" value="1"/>
</dbReference>
<comment type="caution">
    <text evidence="13">The sequence shown here is derived from an EMBL/GenBank/DDBJ whole genome shotgun (WGS) entry which is preliminary data.</text>
</comment>
<evidence type="ECO:0000256" key="1">
    <source>
        <dbReference type="ARBA" id="ARBA00004123"/>
    </source>
</evidence>
<dbReference type="Pfam" id="PF00250">
    <property type="entry name" value="Forkhead"/>
    <property type="match status" value="1"/>
</dbReference>
<proteinExistence type="predicted"/>
<dbReference type="InterPro" id="IPR001766">
    <property type="entry name" value="Fork_head_dom"/>
</dbReference>
<keyword evidence="7 10" id="KW-0238">DNA-binding</keyword>
<dbReference type="Gene3D" id="1.10.10.10">
    <property type="entry name" value="Winged helix-like DNA-binding domain superfamily/Winged helix DNA-binding domain"/>
    <property type="match status" value="1"/>
</dbReference>
<dbReference type="Proteomes" id="UP001497623">
    <property type="component" value="Unassembled WGS sequence"/>
</dbReference>
<evidence type="ECO:0000256" key="3">
    <source>
        <dbReference type="ARBA" id="ARBA00022723"/>
    </source>
</evidence>
<evidence type="ECO:0000256" key="7">
    <source>
        <dbReference type="ARBA" id="ARBA00023125"/>
    </source>
</evidence>
<sequence>MGSHAQLFESLGLRAPLLRGPPTTTGVSPVRRRMNEKPPPPMLPGSGGAMDDSHVTRRRLSDRAALDVSEELHHNREFYKHNEVRPPFTYASLIRQGIIESPDRQLTLNEVYNWFQNSFAYFRRNAATWKNAVRHNLSLHKCFMRVENVKGAVWTVDEMEFYKRRPQRSTTSGMSNKTPPITGSPNPYGEALNASLQAALADSKSPLLTSALNLSSNFGKGNTLPISCSDFLKPSDEDELEFRRRMDQDDEQDRFFDSHFLKQERSEETPMETSEDVDNDSHRVDSQFHSKRISASPLPQPFPQFANIDRQRSHSRSPIMINHLPAHSLAEDHMMTPTAQILTQMTTQVTPQVTNVLQGIPLPHPLKLFQENIKQQETSNDG</sequence>
<feature type="compositionally biased region" description="Low complexity" evidence="11">
    <location>
        <begin position="16"/>
        <end position="26"/>
    </location>
</feature>
<keyword evidence="14" id="KW-1185">Reference proteome</keyword>
<evidence type="ECO:0000259" key="12">
    <source>
        <dbReference type="PROSITE" id="PS50039"/>
    </source>
</evidence>
<feature type="region of interest" description="Disordered" evidence="11">
    <location>
        <begin position="16"/>
        <end position="56"/>
    </location>
</feature>
<dbReference type="InterPro" id="IPR050998">
    <property type="entry name" value="FOXP"/>
</dbReference>
<dbReference type="PANTHER" id="PTHR45796">
    <property type="entry name" value="FORKHEAD BOX P, ISOFORM C"/>
    <property type="match status" value="1"/>
</dbReference>
<dbReference type="InterPro" id="IPR036390">
    <property type="entry name" value="WH_DNA-bd_sf"/>
</dbReference>
<dbReference type="PANTHER" id="PTHR45796:SF4">
    <property type="entry name" value="FORKHEAD BOX P, ISOFORM C"/>
    <property type="match status" value="1"/>
</dbReference>
<dbReference type="GO" id="GO:0000981">
    <property type="term" value="F:DNA-binding transcription factor activity, RNA polymerase II-specific"/>
    <property type="evidence" value="ECO:0007669"/>
    <property type="project" value="TreeGrafter"/>
</dbReference>
<keyword evidence="9 10" id="KW-0539">Nucleus</keyword>
<protein>
    <recommendedName>
        <fullName evidence="12">Fork-head domain-containing protein</fullName>
    </recommendedName>
</protein>
<evidence type="ECO:0000313" key="14">
    <source>
        <dbReference type="Proteomes" id="UP001497623"/>
    </source>
</evidence>
<evidence type="ECO:0000313" key="13">
    <source>
        <dbReference type="EMBL" id="CAL4100443.1"/>
    </source>
</evidence>
<dbReference type="GO" id="GO:0000978">
    <property type="term" value="F:RNA polymerase II cis-regulatory region sequence-specific DNA binding"/>
    <property type="evidence" value="ECO:0007669"/>
    <property type="project" value="TreeGrafter"/>
</dbReference>
<dbReference type="GO" id="GO:0008270">
    <property type="term" value="F:zinc ion binding"/>
    <property type="evidence" value="ECO:0007669"/>
    <property type="project" value="UniProtKB-KW"/>
</dbReference>
<keyword evidence="5" id="KW-0862">Zinc</keyword>
<feature type="region of interest" description="Disordered" evidence="11">
    <location>
        <begin position="165"/>
        <end position="186"/>
    </location>
</feature>
<dbReference type="InterPro" id="IPR036388">
    <property type="entry name" value="WH-like_DNA-bd_sf"/>
</dbReference>
<keyword evidence="3" id="KW-0479">Metal-binding</keyword>
<dbReference type="PROSITE" id="PS00658">
    <property type="entry name" value="FORK_HEAD_2"/>
    <property type="match status" value="1"/>
</dbReference>
<dbReference type="InterPro" id="IPR047412">
    <property type="entry name" value="FH_FOXP1_P2"/>
</dbReference>
<dbReference type="SUPFAM" id="SSF46785">
    <property type="entry name" value="Winged helix' DNA-binding domain"/>
    <property type="match status" value="1"/>
</dbReference>
<evidence type="ECO:0000256" key="10">
    <source>
        <dbReference type="PROSITE-ProRule" id="PRU00089"/>
    </source>
</evidence>
<comment type="subcellular location">
    <subcellularLocation>
        <location evidence="1 10">Nucleus</location>
    </subcellularLocation>
</comment>
<feature type="DNA-binding region" description="Fork-head" evidence="10">
    <location>
        <begin position="85"/>
        <end position="158"/>
    </location>
</feature>
<keyword evidence="4" id="KW-0863">Zinc-finger</keyword>
<dbReference type="InterPro" id="IPR030456">
    <property type="entry name" value="TF_fork_head_CS_2"/>
</dbReference>
<dbReference type="PRINTS" id="PR00053">
    <property type="entry name" value="FORKHEAD"/>
</dbReference>
<dbReference type="GO" id="GO:0005634">
    <property type="term" value="C:nucleus"/>
    <property type="evidence" value="ECO:0007669"/>
    <property type="project" value="UniProtKB-SubCell"/>
</dbReference>
<evidence type="ECO:0000256" key="4">
    <source>
        <dbReference type="ARBA" id="ARBA00022771"/>
    </source>
</evidence>
<evidence type="ECO:0000256" key="9">
    <source>
        <dbReference type="ARBA" id="ARBA00023242"/>
    </source>
</evidence>
<keyword evidence="2" id="KW-0678">Repressor</keyword>
<dbReference type="CDD" id="cd20065">
    <property type="entry name" value="FH_FOXP2"/>
    <property type="match status" value="1"/>
</dbReference>
<reference evidence="13 14" key="1">
    <citation type="submission" date="2024-05" db="EMBL/GenBank/DDBJ databases">
        <authorList>
            <person name="Wallberg A."/>
        </authorList>
    </citation>
    <scope>NUCLEOTIDE SEQUENCE [LARGE SCALE GENOMIC DNA]</scope>
</reference>
<name>A0AAV2QTW5_MEGNR</name>
<evidence type="ECO:0000256" key="2">
    <source>
        <dbReference type="ARBA" id="ARBA00022491"/>
    </source>
</evidence>